<sequence>MVAHSYEFGNIVVREEEQEKLETLLRVSCPLEVKGGATDKHRVCLALLDHLPRKLRTIQWDMK</sequence>
<keyword evidence="1" id="KW-0347">Helicase</keyword>
<protein>
    <submittedName>
        <fullName evidence="1">DNA helicase protein</fullName>
        <ecNumber evidence="1">3.6.4.12</ecNumber>
    </submittedName>
</protein>
<comment type="caution">
    <text evidence="1">The sequence shown here is derived from an EMBL/GenBank/DDBJ whole genome shotgun (WGS) entry which is preliminary data.</text>
</comment>
<evidence type="ECO:0000313" key="1">
    <source>
        <dbReference type="EMBL" id="KAH7690229.1"/>
    </source>
</evidence>
<reference evidence="2" key="1">
    <citation type="journal article" date="2022" name="Nat. Commun.">
        <title>Chromosome evolution and the genetic basis of agronomically important traits in greater yam.</title>
        <authorList>
            <person name="Bredeson J.V."/>
            <person name="Lyons J.B."/>
            <person name="Oniyinde I.O."/>
            <person name="Okereke N.R."/>
            <person name="Kolade O."/>
            <person name="Nnabue I."/>
            <person name="Nwadili C.O."/>
            <person name="Hribova E."/>
            <person name="Parker M."/>
            <person name="Nwogha J."/>
            <person name="Shu S."/>
            <person name="Carlson J."/>
            <person name="Kariba R."/>
            <person name="Muthemba S."/>
            <person name="Knop K."/>
            <person name="Barton G.J."/>
            <person name="Sherwood A.V."/>
            <person name="Lopez-Montes A."/>
            <person name="Asiedu R."/>
            <person name="Jamnadass R."/>
            <person name="Muchugi A."/>
            <person name="Goodstein D."/>
            <person name="Egesi C.N."/>
            <person name="Featherston J."/>
            <person name="Asfaw A."/>
            <person name="Simpson G.G."/>
            <person name="Dolezel J."/>
            <person name="Hendre P.S."/>
            <person name="Van Deynze A."/>
            <person name="Kumar P.L."/>
            <person name="Obidiegwu J.E."/>
            <person name="Bhattacharjee R."/>
            <person name="Rokhsar D.S."/>
        </authorList>
    </citation>
    <scope>NUCLEOTIDE SEQUENCE [LARGE SCALE GENOMIC DNA]</scope>
    <source>
        <strain evidence="2">cv. TDa95/00328</strain>
    </source>
</reference>
<dbReference type="EC" id="3.6.4.12" evidence="1"/>
<gene>
    <name evidence="1" type="ORF">IHE45_02G033200</name>
</gene>
<evidence type="ECO:0000313" key="2">
    <source>
        <dbReference type="Proteomes" id="UP000827976"/>
    </source>
</evidence>
<keyword evidence="1" id="KW-0378">Hydrolase</keyword>
<dbReference type="EMBL" id="CM037012">
    <property type="protein sequence ID" value="KAH7690229.1"/>
    <property type="molecule type" value="Genomic_DNA"/>
</dbReference>
<proteinExistence type="predicted"/>
<dbReference type="Proteomes" id="UP000827976">
    <property type="component" value="Chromosome 2"/>
</dbReference>
<organism evidence="1 2">
    <name type="scientific">Dioscorea alata</name>
    <name type="common">Purple yam</name>
    <dbReference type="NCBI Taxonomy" id="55571"/>
    <lineage>
        <taxon>Eukaryota</taxon>
        <taxon>Viridiplantae</taxon>
        <taxon>Streptophyta</taxon>
        <taxon>Embryophyta</taxon>
        <taxon>Tracheophyta</taxon>
        <taxon>Spermatophyta</taxon>
        <taxon>Magnoliopsida</taxon>
        <taxon>Liliopsida</taxon>
        <taxon>Dioscoreales</taxon>
        <taxon>Dioscoreaceae</taxon>
        <taxon>Dioscorea</taxon>
    </lineage>
</organism>
<accession>A0ACB7WPY4</accession>
<keyword evidence="1" id="KW-0547">Nucleotide-binding</keyword>
<keyword evidence="1" id="KW-0067">ATP-binding</keyword>
<name>A0ACB7WPY4_DIOAL</name>
<keyword evidence="2" id="KW-1185">Reference proteome</keyword>